<dbReference type="RefSeq" id="WP_137263489.1">
    <property type="nucleotide sequence ID" value="NZ_SZQL01000019.1"/>
</dbReference>
<dbReference type="GO" id="GO:0004803">
    <property type="term" value="F:transposase activity"/>
    <property type="evidence" value="ECO:0007669"/>
    <property type="project" value="InterPro"/>
</dbReference>
<dbReference type="AlphaFoldDB" id="A0A4U3KTN7"/>
<dbReference type="Gene3D" id="3.30.70.1290">
    <property type="entry name" value="Transposase IS200-like"/>
    <property type="match status" value="1"/>
</dbReference>
<evidence type="ECO:0000313" key="3">
    <source>
        <dbReference type="Proteomes" id="UP000305848"/>
    </source>
</evidence>
<dbReference type="GO" id="GO:0043565">
    <property type="term" value="F:sequence-specific DNA binding"/>
    <property type="evidence" value="ECO:0007669"/>
    <property type="project" value="TreeGrafter"/>
</dbReference>
<keyword evidence="3" id="KW-1185">Reference proteome</keyword>
<evidence type="ECO:0000313" key="2">
    <source>
        <dbReference type="EMBL" id="TKK65720.1"/>
    </source>
</evidence>
<gene>
    <name evidence="2" type="ORF">FC093_19495</name>
</gene>
<dbReference type="EMBL" id="SZQL01000019">
    <property type="protein sequence ID" value="TKK65720.1"/>
    <property type="molecule type" value="Genomic_DNA"/>
</dbReference>
<dbReference type="InterPro" id="IPR036515">
    <property type="entry name" value="Transposase_17_sf"/>
</dbReference>
<dbReference type="InterPro" id="IPR052715">
    <property type="entry name" value="RAYT_transposase"/>
</dbReference>
<dbReference type="PANTHER" id="PTHR36966:SF1">
    <property type="entry name" value="REP-ASSOCIATED TYROSINE TRANSPOSASE"/>
    <property type="match status" value="1"/>
</dbReference>
<evidence type="ECO:0000259" key="1">
    <source>
        <dbReference type="SMART" id="SM01321"/>
    </source>
</evidence>
<dbReference type="GO" id="GO:0006313">
    <property type="term" value="P:DNA transposition"/>
    <property type="evidence" value="ECO:0007669"/>
    <property type="project" value="InterPro"/>
</dbReference>
<name>A0A4U3KTN7_9BACT</name>
<comment type="caution">
    <text evidence="2">The sequence shown here is derived from an EMBL/GenBank/DDBJ whole genome shotgun (WGS) entry which is preliminary data.</text>
</comment>
<feature type="domain" description="Transposase IS200-like" evidence="1">
    <location>
        <begin position="3"/>
        <end position="134"/>
    </location>
</feature>
<organism evidence="2 3">
    <name type="scientific">Ilyomonas limi</name>
    <dbReference type="NCBI Taxonomy" id="2575867"/>
    <lineage>
        <taxon>Bacteria</taxon>
        <taxon>Pseudomonadati</taxon>
        <taxon>Bacteroidota</taxon>
        <taxon>Chitinophagia</taxon>
        <taxon>Chitinophagales</taxon>
        <taxon>Chitinophagaceae</taxon>
        <taxon>Ilyomonas</taxon>
    </lineage>
</organism>
<sequence length="170" mass="20263">MLIRDHPYFFTATILEWKALLKPDKFKDIIIRSLEFLVREKRVLIYGFVIMNNHIHLIWQMLDEHLPTDVQHSFMKYTAQMMLKALKDNHPKVLSLFRVDAKDRKYQVWERNPLSVALYSRSVFIQKLEYIHLNPMRAGLVAVPEAYGYSSAAYYYTGKSEWEFLSHYNG</sequence>
<dbReference type="PANTHER" id="PTHR36966">
    <property type="entry name" value="REP-ASSOCIATED TYROSINE TRANSPOSASE"/>
    <property type="match status" value="1"/>
</dbReference>
<dbReference type="SUPFAM" id="SSF143422">
    <property type="entry name" value="Transposase IS200-like"/>
    <property type="match status" value="1"/>
</dbReference>
<protein>
    <submittedName>
        <fullName evidence="2">Transposase</fullName>
    </submittedName>
</protein>
<dbReference type="Proteomes" id="UP000305848">
    <property type="component" value="Unassembled WGS sequence"/>
</dbReference>
<dbReference type="InterPro" id="IPR002686">
    <property type="entry name" value="Transposase_17"/>
</dbReference>
<dbReference type="SMART" id="SM01321">
    <property type="entry name" value="Y1_Tnp"/>
    <property type="match status" value="1"/>
</dbReference>
<dbReference type="OrthoDB" id="9788881at2"/>
<accession>A0A4U3KTN7</accession>
<reference evidence="2 3" key="1">
    <citation type="submission" date="2019-05" db="EMBL/GenBank/DDBJ databases">
        <title>Panacibacter sp. strain 17mud1-8 Genome sequencing and assembly.</title>
        <authorList>
            <person name="Chhetri G."/>
        </authorList>
    </citation>
    <scope>NUCLEOTIDE SEQUENCE [LARGE SCALE GENOMIC DNA]</scope>
    <source>
        <strain evidence="2 3">17mud1-8</strain>
    </source>
</reference>
<proteinExistence type="predicted"/>